<name>A0ABQ1G3W7_9SPHN</name>
<dbReference type="Gene3D" id="2.40.50.180">
    <property type="entry name" value="CheA-289, Domain 4"/>
    <property type="match status" value="2"/>
</dbReference>
<reference evidence="4" key="1">
    <citation type="journal article" date="2019" name="Int. J. Syst. Evol. Microbiol.">
        <title>The Global Catalogue of Microorganisms (GCM) 10K type strain sequencing project: providing services to taxonomists for standard genome sequencing and annotation.</title>
        <authorList>
            <consortium name="The Broad Institute Genomics Platform"/>
            <consortium name="The Broad Institute Genome Sequencing Center for Infectious Disease"/>
            <person name="Wu L."/>
            <person name="Ma J."/>
        </authorList>
    </citation>
    <scope>NUCLEOTIDE SEQUENCE [LARGE SCALE GENOMIC DNA]</scope>
    <source>
        <strain evidence="4">CGMCC 1.10106</strain>
    </source>
</reference>
<feature type="domain" description="CheW-like" evidence="2">
    <location>
        <begin position="24"/>
        <end position="165"/>
    </location>
</feature>
<organism evidence="3 4">
    <name type="scientific">Sphingomonas psychrolutea</name>
    <dbReference type="NCBI Taxonomy" id="1259676"/>
    <lineage>
        <taxon>Bacteria</taxon>
        <taxon>Pseudomonadati</taxon>
        <taxon>Pseudomonadota</taxon>
        <taxon>Alphaproteobacteria</taxon>
        <taxon>Sphingomonadales</taxon>
        <taxon>Sphingomonadaceae</taxon>
        <taxon>Sphingomonas</taxon>
    </lineage>
</organism>
<dbReference type="PANTHER" id="PTHR22617">
    <property type="entry name" value="CHEMOTAXIS SENSOR HISTIDINE KINASE-RELATED"/>
    <property type="match status" value="1"/>
</dbReference>
<dbReference type="Gene3D" id="2.30.30.40">
    <property type="entry name" value="SH3 Domains"/>
    <property type="match status" value="2"/>
</dbReference>
<feature type="region of interest" description="Disordered" evidence="1">
    <location>
        <begin position="170"/>
        <end position="192"/>
    </location>
</feature>
<dbReference type="RefSeq" id="WP_188445025.1">
    <property type="nucleotide sequence ID" value="NZ_BMDW01000002.1"/>
</dbReference>
<dbReference type="SMART" id="SM00260">
    <property type="entry name" value="CheW"/>
    <property type="match status" value="2"/>
</dbReference>
<evidence type="ECO:0000256" key="1">
    <source>
        <dbReference type="SAM" id="MobiDB-lite"/>
    </source>
</evidence>
<evidence type="ECO:0000259" key="2">
    <source>
        <dbReference type="PROSITE" id="PS50851"/>
    </source>
</evidence>
<evidence type="ECO:0000313" key="4">
    <source>
        <dbReference type="Proteomes" id="UP000618591"/>
    </source>
</evidence>
<keyword evidence="4" id="KW-1185">Reference proteome</keyword>
<dbReference type="Proteomes" id="UP000618591">
    <property type="component" value="Unassembled WGS sequence"/>
</dbReference>
<accession>A0ABQ1G3W7</accession>
<dbReference type="PANTHER" id="PTHR22617:SF23">
    <property type="entry name" value="CHEMOTAXIS PROTEIN CHEW"/>
    <property type="match status" value="1"/>
</dbReference>
<proteinExistence type="predicted"/>
<dbReference type="SUPFAM" id="SSF50341">
    <property type="entry name" value="CheW-like"/>
    <property type="match status" value="2"/>
</dbReference>
<gene>
    <name evidence="3" type="ORF">GCM10011395_03060</name>
</gene>
<protein>
    <recommendedName>
        <fullName evidence="2">CheW-like domain-containing protein</fullName>
    </recommendedName>
</protein>
<feature type="domain" description="CheW-like" evidence="2">
    <location>
        <begin position="197"/>
        <end position="341"/>
    </location>
</feature>
<dbReference type="InterPro" id="IPR036061">
    <property type="entry name" value="CheW-like_dom_sf"/>
</dbReference>
<comment type="caution">
    <text evidence="3">The sequence shown here is derived from an EMBL/GenBank/DDBJ whole genome shotgun (WGS) entry which is preliminary data.</text>
</comment>
<sequence length="346" mass="36676">MTATKERVTATRSIDETDAEESNIRQFVTFVACEEVFAIDMAPVREIIRLPDVVRVPLAPATLDGLANLRGRVLPIVSLRRLLGFPDHAHDEATRAIVVDIDQPIGFVVDRVATVIGVDPAQIEAIGAMSSTIDTALLSGIIKDVGGHAMIMVLDISKLIDAEFSEIAGSGAPSTGSRTTARHAETDADADSDVGDELQLVSFEVDGQEYAFAIGEVQEIVQVPEAIVHMPRSLAHLVGVTTLRGRLMPVVDLRVIFGLTHRPLDDSSRIIVVSAAGATIGVAVDAVNEVLRVARADVGTVPALFGTAGKLSDITALCQLDGGKRLVSVVAAESLFELLPVPWTPS</sequence>
<dbReference type="InterPro" id="IPR039315">
    <property type="entry name" value="CheW"/>
</dbReference>
<dbReference type="EMBL" id="BMDW01000002">
    <property type="protein sequence ID" value="GGA36153.1"/>
    <property type="molecule type" value="Genomic_DNA"/>
</dbReference>
<dbReference type="Pfam" id="PF01584">
    <property type="entry name" value="CheW"/>
    <property type="match status" value="2"/>
</dbReference>
<evidence type="ECO:0000313" key="3">
    <source>
        <dbReference type="EMBL" id="GGA36153.1"/>
    </source>
</evidence>
<dbReference type="InterPro" id="IPR002545">
    <property type="entry name" value="CheW-lke_dom"/>
</dbReference>
<dbReference type="PROSITE" id="PS50851">
    <property type="entry name" value="CHEW"/>
    <property type="match status" value="2"/>
</dbReference>